<feature type="domain" description="Signal transduction histidine kinase dimerisation/phosphoacceptor" evidence="4">
    <location>
        <begin position="12"/>
        <end position="76"/>
    </location>
</feature>
<accession>A0A5B8U0L3</accession>
<evidence type="ECO:0000256" key="2">
    <source>
        <dbReference type="ARBA" id="ARBA00004236"/>
    </source>
</evidence>
<dbReference type="InterPro" id="IPR003661">
    <property type="entry name" value="HisK_dim/P_dom"/>
</dbReference>
<dbReference type="EC" id="2.7.13.3" evidence="3"/>
<proteinExistence type="predicted"/>
<dbReference type="SMART" id="SM00388">
    <property type="entry name" value="HisKA"/>
    <property type="match status" value="1"/>
</dbReference>
<name>A0A5B8U0L3_9ACTN</name>
<dbReference type="CDD" id="cd00082">
    <property type="entry name" value="HisKA"/>
    <property type="match status" value="1"/>
</dbReference>
<dbReference type="RefSeq" id="WP_146915906.1">
    <property type="nucleotide sequence ID" value="NZ_CP042430.1"/>
</dbReference>
<comment type="catalytic activity">
    <reaction evidence="1">
        <text>ATP + protein L-histidine = ADP + protein N-phospho-L-histidine.</text>
        <dbReference type="EC" id="2.7.13.3"/>
    </reaction>
</comment>
<evidence type="ECO:0000313" key="5">
    <source>
        <dbReference type="EMBL" id="QEC46563.1"/>
    </source>
</evidence>
<evidence type="ECO:0000256" key="1">
    <source>
        <dbReference type="ARBA" id="ARBA00000085"/>
    </source>
</evidence>
<evidence type="ECO:0000313" key="6">
    <source>
        <dbReference type="Proteomes" id="UP000321805"/>
    </source>
</evidence>
<dbReference type="Proteomes" id="UP000321805">
    <property type="component" value="Chromosome"/>
</dbReference>
<dbReference type="GO" id="GO:0005886">
    <property type="term" value="C:plasma membrane"/>
    <property type="evidence" value="ECO:0007669"/>
    <property type="project" value="UniProtKB-SubCell"/>
</dbReference>
<gene>
    <name evidence="5" type="ORF">FSW04_02535</name>
</gene>
<dbReference type="GO" id="GO:0000155">
    <property type="term" value="F:phosphorelay sensor kinase activity"/>
    <property type="evidence" value="ECO:0007669"/>
    <property type="project" value="InterPro"/>
</dbReference>
<organism evidence="5 6">
    <name type="scientific">Baekduia soli</name>
    <dbReference type="NCBI Taxonomy" id="496014"/>
    <lineage>
        <taxon>Bacteria</taxon>
        <taxon>Bacillati</taxon>
        <taxon>Actinomycetota</taxon>
        <taxon>Thermoleophilia</taxon>
        <taxon>Solirubrobacterales</taxon>
        <taxon>Baekduiaceae</taxon>
        <taxon>Baekduia</taxon>
    </lineage>
</organism>
<dbReference type="EMBL" id="CP042430">
    <property type="protein sequence ID" value="QEC46563.1"/>
    <property type="molecule type" value="Genomic_DNA"/>
</dbReference>
<evidence type="ECO:0000256" key="3">
    <source>
        <dbReference type="ARBA" id="ARBA00012438"/>
    </source>
</evidence>
<dbReference type="InterPro" id="IPR036097">
    <property type="entry name" value="HisK_dim/P_sf"/>
</dbReference>
<comment type="subcellular location">
    <subcellularLocation>
        <location evidence="2">Cell membrane</location>
    </subcellularLocation>
</comment>
<dbReference type="AlphaFoldDB" id="A0A5B8U0L3"/>
<dbReference type="Gene3D" id="1.10.287.130">
    <property type="match status" value="1"/>
</dbReference>
<protein>
    <recommendedName>
        <fullName evidence="3">histidine kinase</fullName>
        <ecNumber evidence="3">2.7.13.3</ecNumber>
    </recommendedName>
</protein>
<dbReference type="OrthoDB" id="9786919at2"/>
<dbReference type="KEGG" id="bsol:FSW04_02535"/>
<evidence type="ECO:0000259" key="4">
    <source>
        <dbReference type="SMART" id="SM00388"/>
    </source>
</evidence>
<reference evidence="5 6" key="1">
    <citation type="journal article" date="2018" name="J. Microbiol.">
        <title>Baekduia soli gen. nov., sp. nov., a novel bacterium isolated from the soil of Baekdu Mountain and proposal of a novel family name, Baekduiaceae fam. nov.</title>
        <authorList>
            <person name="An D.S."/>
            <person name="Siddiqi M.Z."/>
            <person name="Kim K.H."/>
            <person name="Yu H.S."/>
            <person name="Im W.T."/>
        </authorList>
    </citation>
    <scope>NUCLEOTIDE SEQUENCE [LARGE SCALE GENOMIC DNA]</scope>
    <source>
        <strain evidence="5 6">BR7-21</strain>
    </source>
</reference>
<dbReference type="Pfam" id="PF00512">
    <property type="entry name" value="HisKA"/>
    <property type="match status" value="1"/>
</dbReference>
<sequence>MSPDGAGGWPIDPDERLARLVHDLRTPLTIVQGFAELLDRSAAKLDDAKRTEYLGRIAAAGREMKDILDSEREDRLSR</sequence>
<dbReference type="SUPFAM" id="SSF47384">
    <property type="entry name" value="Homodimeric domain of signal transducing histidine kinase"/>
    <property type="match status" value="1"/>
</dbReference>
<keyword evidence="6" id="KW-1185">Reference proteome</keyword>